<reference evidence="8" key="1">
    <citation type="submission" date="2017-09" db="EMBL/GenBank/DDBJ databases">
        <title>Depth-based differentiation of microbial function through sediment-hosted aquifers and enrichment of novel symbionts in the deep terrestrial subsurface.</title>
        <authorList>
            <person name="Probst A.J."/>
            <person name="Ladd B."/>
            <person name="Jarett J.K."/>
            <person name="Geller-Mcgrath D.E."/>
            <person name="Sieber C.M.K."/>
            <person name="Emerson J.B."/>
            <person name="Anantharaman K."/>
            <person name="Thomas B.C."/>
            <person name="Malmstrom R."/>
            <person name="Stieglmeier M."/>
            <person name="Klingl A."/>
            <person name="Woyke T."/>
            <person name="Ryan C.M."/>
            <person name="Banfield J.F."/>
        </authorList>
    </citation>
    <scope>NUCLEOTIDE SEQUENCE [LARGE SCALE GENOMIC DNA]</scope>
</reference>
<dbReference type="EMBL" id="PFNG01000120">
    <property type="protein sequence ID" value="PIZ39439.1"/>
    <property type="molecule type" value="Genomic_DNA"/>
</dbReference>
<feature type="domain" description="Leucine-binding protein" evidence="6">
    <location>
        <begin position="49"/>
        <end position="389"/>
    </location>
</feature>
<evidence type="ECO:0000256" key="2">
    <source>
        <dbReference type="ARBA" id="ARBA00022448"/>
    </source>
</evidence>
<evidence type="ECO:0000256" key="5">
    <source>
        <dbReference type="SAM" id="Phobius"/>
    </source>
</evidence>
<accession>A0A2M7T8F1</accession>
<dbReference type="InterPro" id="IPR051010">
    <property type="entry name" value="BCAA_transport"/>
</dbReference>
<evidence type="ECO:0000313" key="8">
    <source>
        <dbReference type="Proteomes" id="UP000230956"/>
    </source>
</evidence>
<comment type="caution">
    <text evidence="7">The sequence shown here is derived from an EMBL/GenBank/DDBJ whole genome shotgun (WGS) entry which is preliminary data.</text>
</comment>
<dbReference type="PANTHER" id="PTHR30483:SF6">
    <property type="entry name" value="PERIPLASMIC BINDING PROTEIN OF ABC TRANSPORTER FOR NATURAL AMINO ACIDS"/>
    <property type="match status" value="1"/>
</dbReference>
<keyword evidence="5" id="KW-0812">Transmembrane</keyword>
<proteinExistence type="inferred from homology"/>
<sequence length="398" mass="42922">MKLDWLGGIVSKRLFSLSFIVISLIIISLALSLSGCSKPVPPQGAFEQTIKIGLILPLKGDYEKYGTLCKNGIDLAIDEINAKGGVNGKNLEVIPGNDTSDGRIAASIALNYAEVQKVSAIIGPYTSESALLAAPIANRAGVPMVAIRTSETSITKIGNYIFRACYVDTYQGTILGRFAGRDLKAKKAAVIYNSGDNDAKTLINNFKQEIAKYGGKVETIQSYDSKTTDFTLLVSELQKVKPDVVLLPDFEDKAGQIMKKAAEMGFKTTYLGTDFWNVERLVKIAGKAAVGSYLTDHFSPEDPNPQTQKFVDSYDGDYGIKPGPSAALSYDAVMLVAEAMKKADSADPEKIRAALTSIKNFKGAAGTYTFDTDRNPIKGGVILKVLADGQTFEKRIEP</sequence>
<dbReference type="PANTHER" id="PTHR30483">
    <property type="entry name" value="LEUCINE-SPECIFIC-BINDING PROTEIN"/>
    <property type="match status" value="1"/>
</dbReference>
<dbReference type="SUPFAM" id="SSF53822">
    <property type="entry name" value="Periplasmic binding protein-like I"/>
    <property type="match status" value="1"/>
</dbReference>
<protein>
    <recommendedName>
        <fullName evidence="6">Leucine-binding protein domain-containing protein</fullName>
    </recommendedName>
</protein>
<keyword evidence="2" id="KW-0813">Transport</keyword>
<dbReference type="PRINTS" id="PR00337">
    <property type="entry name" value="LEUILEVALBP"/>
</dbReference>
<dbReference type="CDD" id="cd06347">
    <property type="entry name" value="PBP1_ABC_LivK_ligand_binding-like"/>
    <property type="match status" value="1"/>
</dbReference>
<keyword evidence="5" id="KW-1133">Transmembrane helix</keyword>
<evidence type="ECO:0000256" key="4">
    <source>
        <dbReference type="ARBA" id="ARBA00022970"/>
    </source>
</evidence>
<gene>
    <name evidence="7" type="ORF">COY37_04905</name>
</gene>
<name>A0A2M7T8F1_9ACTN</name>
<evidence type="ECO:0000256" key="3">
    <source>
        <dbReference type="ARBA" id="ARBA00022729"/>
    </source>
</evidence>
<keyword evidence="3" id="KW-0732">Signal</keyword>
<keyword evidence="4" id="KW-0029">Amino-acid transport</keyword>
<dbReference type="Gene3D" id="3.40.50.2300">
    <property type="match status" value="2"/>
</dbReference>
<organism evidence="7 8">
    <name type="scientific">Candidatus Aquicultor secundus</name>
    <dbReference type="NCBI Taxonomy" id="1973895"/>
    <lineage>
        <taxon>Bacteria</taxon>
        <taxon>Bacillati</taxon>
        <taxon>Actinomycetota</taxon>
        <taxon>Candidatus Aquicultoria</taxon>
        <taxon>Candidatus Aquicultorales</taxon>
        <taxon>Candidatus Aquicultoraceae</taxon>
        <taxon>Candidatus Aquicultor</taxon>
    </lineage>
</organism>
<dbReference type="Pfam" id="PF13458">
    <property type="entry name" value="Peripla_BP_6"/>
    <property type="match status" value="1"/>
</dbReference>
<feature type="transmembrane region" description="Helical" evidence="5">
    <location>
        <begin position="14"/>
        <end position="33"/>
    </location>
</feature>
<comment type="similarity">
    <text evidence="1">Belongs to the leucine-binding protein family.</text>
</comment>
<evidence type="ECO:0000313" key="7">
    <source>
        <dbReference type="EMBL" id="PIZ39439.1"/>
    </source>
</evidence>
<dbReference type="InterPro" id="IPR028081">
    <property type="entry name" value="Leu-bd"/>
</dbReference>
<dbReference type="InterPro" id="IPR000709">
    <property type="entry name" value="Leu_Ile_Val-bd"/>
</dbReference>
<evidence type="ECO:0000259" key="6">
    <source>
        <dbReference type="Pfam" id="PF13458"/>
    </source>
</evidence>
<dbReference type="InterPro" id="IPR028082">
    <property type="entry name" value="Peripla_BP_I"/>
</dbReference>
<dbReference type="Proteomes" id="UP000230956">
    <property type="component" value="Unassembled WGS sequence"/>
</dbReference>
<evidence type="ECO:0000256" key="1">
    <source>
        <dbReference type="ARBA" id="ARBA00010062"/>
    </source>
</evidence>
<keyword evidence="5" id="KW-0472">Membrane</keyword>
<dbReference type="GO" id="GO:0006865">
    <property type="term" value="P:amino acid transport"/>
    <property type="evidence" value="ECO:0007669"/>
    <property type="project" value="UniProtKB-KW"/>
</dbReference>
<dbReference type="AlphaFoldDB" id="A0A2M7T8F1"/>